<dbReference type="EMBL" id="WNYA01004035">
    <property type="protein sequence ID" value="KAG8543031.1"/>
    <property type="molecule type" value="Genomic_DNA"/>
</dbReference>
<dbReference type="AlphaFoldDB" id="A0AAV6Z1J3"/>
<proteinExistence type="predicted"/>
<evidence type="ECO:0000313" key="2">
    <source>
        <dbReference type="Proteomes" id="UP000824782"/>
    </source>
</evidence>
<keyword evidence="2" id="KW-1185">Reference proteome</keyword>
<name>A0AAV6Z1J3_ENGPU</name>
<protein>
    <submittedName>
        <fullName evidence="1">Uncharacterized protein</fullName>
    </submittedName>
</protein>
<accession>A0AAV6Z1J3</accession>
<comment type="caution">
    <text evidence="1">The sequence shown here is derived from an EMBL/GenBank/DDBJ whole genome shotgun (WGS) entry which is preliminary data.</text>
</comment>
<dbReference type="Proteomes" id="UP000824782">
    <property type="component" value="Unassembled WGS sequence"/>
</dbReference>
<gene>
    <name evidence="1" type="ORF">GDO81_025558</name>
</gene>
<reference evidence="1" key="1">
    <citation type="thesis" date="2020" institute="ProQuest LLC" country="789 East Eisenhower Parkway, Ann Arbor, MI, USA">
        <title>Comparative Genomics and Chromosome Evolution.</title>
        <authorList>
            <person name="Mudd A.B."/>
        </authorList>
    </citation>
    <scope>NUCLEOTIDE SEQUENCE</scope>
    <source>
        <strain evidence="1">237g6f4</strain>
        <tissue evidence="1">Blood</tissue>
    </source>
</reference>
<evidence type="ECO:0000313" key="1">
    <source>
        <dbReference type="EMBL" id="KAG8543031.1"/>
    </source>
</evidence>
<sequence length="92" mass="10391">MSVYCAVGGGMRKQSVQLRSCRLLELHSNEQGRWQPCNPGFSERIPLSGEVFCTLSAVHRKHKHLMGLILLSRCCAEDCAVPRRCRHLQKGK</sequence>
<organism evidence="1 2">
    <name type="scientific">Engystomops pustulosus</name>
    <name type="common">Tungara frog</name>
    <name type="synonym">Physalaemus pustulosus</name>
    <dbReference type="NCBI Taxonomy" id="76066"/>
    <lineage>
        <taxon>Eukaryota</taxon>
        <taxon>Metazoa</taxon>
        <taxon>Chordata</taxon>
        <taxon>Craniata</taxon>
        <taxon>Vertebrata</taxon>
        <taxon>Euteleostomi</taxon>
        <taxon>Amphibia</taxon>
        <taxon>Batrachia</taxon>
        <taxon>Anura</taxon>
        <taxon>Neobatrachia</taxon>
        <taxon>Hyloidea</taxon>
        <taxon>Leptodactylidae</taxon>
        <taxon>Leiuperinae</taxon>
        <taxon>Engystomops</taxon>
    </lineage>
</organism>